<dbReference type="Ensembl" id="ENSLACT00000019561.1">
    <property type="protein sequence ID" value="ENSLACP00000019425.1"/>
    <property type="gene ID" value="ENSLACG00000017087.1"/>
</dbReference>
<dbReference type="HOGENOM" id="CLU_1192253_0_0_1"/>
<reference evidence="2" key="2">
    <citation type="submission" date="2025-08" db="UniProtKB">
        <authorList>
            <consortium name="Ensembl"/>
        </authorList>
    </citation>
    <scope>IDENTIFICATION</scope>
</reference>
<dbReference type="STRING" id="7897.ENSLACP00000019425"/>
<dbReference type="InParanoid" id="H3BC04"/>
<protein>
    <submittedName>
        <fullName evidence="2">Uncharacterized protein</fullName>
    </submittedName>
</protein>
<accession>H3BC04</accession>
<feature type="region of interest" description="Disordered" evidence="1">
    <location>
        <begin position="18"/>
        <end position="38"/>
    </location>
</feature>
<reference evidence="2" key="3">
    <citation type="submission" date="2025-09" db="UniProtKB">
        <authorList>
            <consortium name="Ensembl"/>
        </authorList>
    </citation>
    <scope>IDENTIFICATION</scope>
</reference>
<evidence type="ECO:0000256" key="1">
    <source>
        <dbReference type="SAM" id="MobiDB-lite"/>
    </source>
</evidence>
<dbReference type="Proteomes" id="UP000008672">
    <property type="component" value="Unassembled WGS sequence"/>
</dbReference>
<dbReference type="OMA" id="QWCALAS"/>
<sequence>RRHNPVDSICRKIRTIQRRSQGTNPTSHIPKFQSRNFDSPQINFKKNLETILKNRTIKNRESDPASFLSMGNESMFRQSTPTASPSLQVTLSFQSAAGNKVYSRVGTTEEEAAMPQLLFHGVQNCSTPVVKEGKNTVCLCTASNADYKSSLNENVRCSAAVPVGSVNQNSCTPLQRSKYPTLQFPVVKKLSLTDATGTPFNVVVKGKTTTDVSLICEEDLLATMFYACDSEHT</sequence>
<dbReference type="EMBL" id="AFYH01038974">
    <property type="status" value="NOT_ANNOTATED_CDS"/>
    <property type="molecule type" value="Genomic_DNA"/>
</dbReference>
<keyword evidence="3" id="KW-1185">Reference proteome</keyword>
<reference evidence="3" key="1">
    <citation type="submission" date="2011-08" db="EMBL/GenBank/DDBJ databases">
        <title>The draft genome of Latimeria chalumnae.</title>
        <authorList>
            <person name="Di Palma F."/>
            <person name="Alfoldi J."/>
            <person name="Johnson J."/>
            <person name="Berlin A."/>
            <person name="Gnerre S."/>
            <person name="Jaffe D."/>
            <person name="MacCallum I."/>
            <person name="Young S."/>
            <person name="Walker B.J."/>
            <person name="Lander E."/>
            <person name="Lindblad-Toh K."/>
        </authorList>
    </citation>
    <scope>NUCLEOTIDE SEQUENCE [LARGE SCALE GENOMIC DNA]</scope>
    <source>
        <strain evidence="3">Wild caught</strain>
    </source>
</reference>
<proteinExistence type="predicted"/>
<name>H3BC04_LATCH</name>
<dbReference type="AlphaFoldDB" id="H3BC04"/>
<organism evidence="2 3">
    <name type="scientific">Latimeria chalumnae</name>
    <name type="common">Coelacanth</name>
    <dbReference type="NCBI Taxonomy" id="7897"/>
    <lineage>
        <taxon>Eukaryota</taxon>
        <taxon>Metazoa</taxon>
        <taxon>Chordata</taxon>
        <taxon>Craniata</taxon>
        <taxon>Vertebrata</taxon>
        <taxon>Euteleostomi</taxon>
        <taxon>Coelacanthiformes</taxon>
        <taxon>Coelacanthidae</taxon>
        <taxon>Latimeria</taxon>
    </lineage>
</organism>
<dbReference type="eggNOG" id="ENOG502QTH4">
    <property type="taxonomic scope" value="Eukaryota"/>
</dbReference>
<evidence type="ECO:0000313" key="2">
    <source>
        <dbReference type="Ensembl" id="ENSLACP00000019425.1"/>
    </source>
</evidence>
<evidence type="ECO:0000313" key="3">
    <source>
        <dbReference type="Proteomes" id="UP000008672"/>
    </source>
</evidence>